<dbReference type="Proteomes" id="UP000016491">
    <property type="component" value="Unassembled WGS sequence"/>
</dbReference>
<protein>
    <submittedName>
        <fullName evidence="1">Uncharacterized protein</fullName>
    </submittedName>
</protein>
<sequence>MLEIFHHLPGRNTGFYGIFLRLLSQINSRPLIKTATIALFHNVKYQ</sequence>
<accession>A0ABC9U2X2</accession>
<evidence type="ECO:0000313" key="1">
    <source>
        <dbReference type="EMBL" id="ERI79950.1"/>
    </source>
</evidence>
<proteinExistence type="predicted"/>
<organism evidence="1 2">
    <name type="scientific">[Clostridium] symbiosum ATCC 14940</name>
    <dbReference type="NCBI Taxonomy" id="411472"/>
    <lineage>
        <taxon>Bacteria</taxon>
        <taxon>Bacillati</taxon>
        <taxon>Bacillota</taxon>
        <taxon>Clostridia</taxon>
        <taxon>Lachnospirales</taxon>
        <taxon>Lachnospiraceae</taxon>
        <taxon>Otoolea</taxon>
    </lineage>
</organism>
<dbReference type="AlphaFoldDB" id="A0ABC9U2X2"/>
<comment type="caution">
    <text evidence="1">The sequence shown here is derived from an EMBL/GenBank/DDBJ whole genome shotgun (WGS) entry which is preliminary data.</text>
</comment>
<dbReference type="EMBL" id="AWSU01000045">
    <property type="protein sequence ID" value="ERI79950.1"/>
    <property type="molecule type" value="Genomic_DNA"/>
</dbReference>
<gene>
    <name evidence="1" type="ORF">CLOSYM_00586</name>
</gene>
<name>A0ABC9U2X2_CLOSY</name>
<reference evidence="1 2" key="1">
    <citation type="submission" date="2013-07" db="EMBL/GenBank/DDBJ databases">
        <authorList>
            <person name="Weinstock G."/>
            <person name="Sodergren E."/>
            <person name="Wylie T."/>
            <person name="Fulton L."/>
            <person name="Fulton R."/>
            <person name="Fronick C."/>
            <person name="O'Laughlin M."/>
            <person name="Godfrey J."/>
            <person name="Miner T."/>
            <person name="Herter B."/>
            <person name="Appelbaum E."/>
            <person name="Cordes M."/>
            <person name="Lek S."/>
            <person name="Wollam A."/>
            <person name="Pepin K.H."/>
            <person name="Palsikar V.B."/>
            <person name="Mitreva M."/>
            <person name="Wilson R.K."/>
        </authorList>
    </citation>
    <scope>NUCLEOTIDE SEQUENCE [LARGE SCALE GENOMIC DNA]</scope>
    <source>
        <strain evidence="1 2">ATCC 14940</strain>
    </source>
</reference>
<evidence type="ECO:0000313" key="2">
    <source>
        <dbReference type="Proteomes" id="UP000016491"/>
    </source>
</evidence>